<organism evidence="3 4">
    <name type="scientific">Pristionchus mayeri</name>
    <dbReference type="NCBI Taxonomy" id="1317129"/>
    <lineage>
        <taxon>Eukaryota</taxon>
        <taxon>Metazoa</taxon>
        <taxon>Ecdysozoa</taxon>
        <taxon>Nematoda</taxon>
        <taxon>Chromadorea</taxon>
        <taxon>Rhabditida</taxon>
        <taxon>Rhabditina</taxon>
        <taxon>Diplogasteromorpha</taxon>
        <taxon>Diplogasteroidea</taxon>
        <taxon>Neodiplogasteridae</taxon>
        <taxon>Pristionchus</taxon>
    </lineage>
</organism>
<feature type="transmembrane region" description="Helical" evidence="2">
    <location>
        <begin position="123"/>
        <end position="145"/>
    </location>
</feature>
<keyword evidence="2" id="KW-0812">Transmembrane</keyword>
<feature type="transmembrane region" description="Helical" evidence="2">
    <location>
        <begin position="182"/>
        <end position="213"/>
    </location>
</feature>
<reference evidence="4" key="1">
    <citation type="submission" date="2022-10" db="EMBL/GenBank/DDBJ databases">
        <title>Genome assembly of Pristionchus species.</title>
        <authorList>
            <person name="Yoshida K."/>
            <person name="Sommer R.J."/>
        </authorList>
    </citation>
    <scope>NUCLEOTIDE SEQUENCE [LARGE SCALE GENOMIC DNA]</scope>
    <source>
        <strain evidence="4">RS5460</strain>
    </source>
</reference>
<proteinExistence type="predicted"/>
<feature type="non-terminal residue" evidence="3">
    <location>
        <position position="1"/>
    </location>
</feature>
<accession>A0AAN5C761</accession>
<keyword evidence="2" id="KW-0472">Membrane</keyword>
<evidence type="ECO:0000256" key="1">
    <source>
        <dbReference type="SAM" id="MobiDB-lite"/>
    </source>
</evidence>
<evidence type="ECO:0000313" key="3">
    <source>
        <dbReference type="EMBL" id="GMR32507.1"/>
    </source>
</evidence>
<dbReference type="AlphaFoldDB" id="A0AAN5C761"/>
<feature type="transmembrane region" description="Helical" evidence="2">
    <location>
        <begin position="233"/>
        <end position="260"/>
    </location>
</feature>
<gene>
    <name evidence="3" type="ORF">PMAYCL1PPCAC_02702</name>
</gene>
<comment type="caution">
    <text evidence="3">The sequence shown here is derived from an EMBL/GenBank/DDBJ whole genome shotgun (WGS) entry which is preliminary data.</text>
</comment>
<evidence type="ECO:0000313" key="4">
    <source>
        <dbReference type="Proteomes" id="UP001328107"/>
    </source>
</evidence>
<sequence>SLPPSLDSSSLLTSLIDRLLSIGRVSVQSSSLSPQCFPPLSQRESKGHDCVGNNPLLSALSVDQTISSFTFSFVIHEFGSFCFIHPLFCSHYFVIDFPIFSVRMCSRTRVPFTTCFGVMHVRNALLSIIILQLLGEIIETLQYIFAQNGYVPDFIEFLFEVVESLTLVSTIYGWWKEKKEFIVPLFIQSILASMLTFLSTVLFFISIFFPYTAAADAFIPPGMVADDASTRRIFFLMCFIFITPIAALFGWFVTTSLGAYQYYDHKEKLEAFRRSRPLPSLNDPVPSDGTPKTLALVIPSAVSTDPSIEIPATGNFNNPNFSDEEEEEELFGNKRSGAQMV</sequence>
<feature type="region of interest" description="Disordered" evidence="1">
    <location>
        <begin position="313"/>
        <end position="341"/>
    </location>
</feature>
<evidence type="ECO:0000256" key="2">
    <source>
        <dbReference type="SAM" id="Phobius"/>
    </source>
</evidence>
<name>A0AAN5C761_9BILA</name>
<dbReference type="EMBL" id="BTRK01000001">
    <property type="protein sequence ID" value="GMR32507.1"/>
    <property type="molecule type" value="Genomic_DNA"/>
</dbReference>
<keyword evidence="4" id="KW-1185">Reference proteome</keyword>
<feature type="transmembrane region" description="Helical" evidence="2">
    <location>
        <begin position="157"/>
        <end position="175"/>
    </location>
</feature>
<feature type="transmembrane region" description="Helical" evidence="2">
    <location>
        <begin position="78"/>
        <end position="102"/>
    </location>
</feature>
<dbReference type="Proteomes" id="UP001328107">
    <property type="component" value="Unassembled WGS sequence"/>
</dbReference>
<keyword evidence="2" id="KW-1133">Transmembrane helix</keyword>
<protein>
    <submittedName>
        <fullName evidence="3">Uncharacterized protein</fullName>
    </submittedName>
</protein>